<proteinExistence type="predicted"/>
<feature type="transmembrane region" description="Helical" evidence="1">
    <location>
        <begin position="174"/>
        <end position="193"/>
    </location>
</feature>
<name>A0ABR5TJ73_9EURY</name>
<reference evidence="2 3" key="1">
    <citation type="journal article" date="2016" name="Sci. Rep.">
        <title>Metabolic traits of an uncultured archaeal lineage -MSBL1- from brine pools of the Red Sea.</title>
        <authorList>
            <person name="Mwirichia R."/>
            <person name="Alam I."/>
            <person name="Rashid M."/>
            <person name="Vinu M."/>
            <person name="Ba-Alawi W."/>
            <person name="Anthony Kamau A."/>
            <person name="Kamanda Ngugi D."/>
            <person name="Goker M."/>
            <person name="Klenk H.P."/>
            <person name="Bajic V."/>
            <person name="Stingl U."/>
        </authorList>
    </citation>
    <scope>NUCLEOTIDE SEQUENCE [LARGE SCALE GENOMIC DNA]</scope>
    <source>
        <strain evidence="2">SCGC-AAA382M17</strain>
    </source>
</reference>
<feature type="transmembrane region" description="Helical" evidence="1">
    <location>
        <begin position="144"/>
        <end position="162"/>
    </location>
</feature>
<evidence type="ECO:0000256" key="1">
    <source>
        <dbReference type="SAM" id="Phobius"/>
    </source>
</evidence>
<gene>
    <name evidence="2" type="ORF">AKJ55_01700</name>
</gene>
<dbReference type="Pfam" id="PF04165">
    <property type="entry name" value="DUF401"/>
    <property type="match status" value="1"/>
</dbReference>
<accession>A0ABR5TJ73</accession>
<evidence type="ECO:0008006" key="4">
    <source>
        <dbReference type="Google" id="ProtNLM"/>
    </source>
</evidence>
<dbReference type="Proteomes" id="UP000070633">
    <property type="component" value="Unassembled WGS sequence"/>
</dbReference>
<keyword evidence="1" id="KW-1133">Transmembrane helix</keyword>
<keyword evidence="1" id="KW-0812">Transmembrane</keyword>
<feature type="non-terminal residue" evidence="2">
    <location>
        <position position="231"/>
    </location>
</feature>
<protein>
    <recommendedName>
        <fullName evidence="4">DUF401 family protein</fullName>
    </recommendedName>
</protein>
<feature type="transmembrane region" description="Helical" evidence="1">
    <location>
        <begin position="213"/>
        <end position="230"/>
    </location>
</feature>
<evidence type="ECO:0000313" key="2">
    <source>
        <dbReference type="EMBL" id="KXB07907.1"/>
    </source>
</evidence>
<dbReference type="EMBL" id="LHYI01000043">
    <property type="protein sequence ID" value="KXB07907.1"/>
    <property type="molecule type" value="Genomic_DNA"/>
</dbReference>
<dbReference type="InterPro" id="IPR007294">
    <property type="entry name" value="DUF401"/>
</dbReference>
<dbReference type="PANTHER" id="PTHR39556:SF1">
    <property type="entry name" value="PROTEIN, PUTATIVE-RELATED"/>
    <property type="match status" value="1"/>
</dbReference>
<keyword evidence="3" id="KW-1185">Reference proteome</keyword>
<feature type="transmembrane region" description="Helical" evidence="1">
    <location>
        <begin position="60"/>
        <end position="78"/>
    </location>
</feature>
<organism evidence="2 3">
    <name type="scientific">candidate division MSBL1 archaeon SCGC-AAA382M17</name>
    <dbReference type="NCBI Taxonomy" id="1698284"/>
    <lineage>
        <taxon>Archaea</taxon>
        <taxon>Methanobacteriati</taxon>
        <taxon>Methanobacteriota</taxon>
        <taxon>candidate division MSBL1</taxon>
    </lineage>
</organism>
<sequence>MWNLVGLVISFSLIVILVRSGKSFGLAMLLATIVLAVFSQANLTFHETLTVFKEALTSSDTLALVVGVSFIGILANVMKETGEIGAIIEDFKTRFPREGVLASIPAVFGLLPIPGGALMSAPMIDEEGKNLGVSRSARVFLNLWFRHIGFLIFPLATPLLVLSHQAGVPLYQLILIQVPIFLVSVLVGIFILWRETEDRTRTEKANSRKSGSSLLVNISPIFVSVVLFFLL</sequence>
<evidence type="ECO:0000313" key="3">
    <source>
        <dbReference type="Proteomes" id="UP000070633"/>
    </source>
</evidence>
<dbReference type="PANTHER" id="PTHR39556">
    <property type="entry name" value="PROTEIN, PUTATIVE-RELATED"/>
    <property type="match status" value="1"/>
</dbReference>
<keyword evidence="1" id="KW-0472">Membrane</keyword>
<comment type="caution">
    <text evidence="2">The sequence shown here is derived from an EMBL/GenBank/DDBJ whole genome shotgun (WGS) entry which is preliminary data.</text>
</comment>